<dbReference type="NCBIfam" id="TIGR03016">
    <property type="entry name" value="pepcterm_hypo_1"/>
    <property type="match status" value="1"/>
</dbReference>
<comment type="caution">
    <text evidence="1">The sequence shown here is derived from an EMBL/GenBank/DDBJ whole genome shotgun (WGS) entry which is preliminary data.</text>
</comment>
<evidence type="ECO:0000313" key="1">
    <source>
        <dbReference type="EMBL" id="RVT53441.1"/>
    </source>
</evidence>
<reference evidence="1 2" key="1">
    <citation type="submission" date="2019-01" db="EMBL/GenBank/DDBJ databases">
        <authorList>
            <person name="Chen W.-M."/>
        </authorList>
    </citation>
    <scope>NUCLEOTIDE SEQUENCE [LARGE SCALE GENOMIC DNA]</scope>
    <source>
        <strain evidence="1 2">ICH-3</strain>
    </source>
</reference>
<dbReference type="EMBL" id="SACT01000001">
    <property type="protein sequence ID" value="RVT53441.1"/>
    <property type="molecule type" value="Genomic_DNA"/>
</dbReference>
<name>A0A437JZJ7_9BURK</name>
<protein>
    <submittedName>
        <fullName evidence="1">TIGR03016 family PEP-CTERM system-associated outer membrane protein</fullName>
    </submittedName>
</protein>
<sequence>MATVMATAKAPLAMPLPHRPTPRQVVSSVPMPSSAPGLVPRALAMACVAVLAGAVSGAAIAQQAGSRPRLEVTPALSVTQTLTDSYRAKGATAADGRSSEAITSISPGLRVTSRAGRVQGVFDYGLVGVLHARDSAANEIQHRLSASGRAELVPNHLDLNASASISRQPTSAFGVQSVDGSLTTNNQSDVRTLSLQPVLRGVLGGVVAVQASGNATRTDGGTQVGSRSTGASLTLSPAAAGRVISWSLTGSRQISDFDGGRETTTDRAIASLIVRPDAELQVSVRGGVERSDLASLESRESENYGAGILWTPTPRTRVSIDGDRRQFGDAHQVALEHRFRRSVWRYSDSRSVNDGSSSNGSGSQTTAYALFFELFASQEPDPVARDLLVRSFLERNGVSPDTLLGGGGFVTGAVTIQRRQELSFALSGVRTTFTAAVFQTTSERGDTLSGADDDLATGPVRQRGLSVTVTHRLTPTTGLNFNVSSQRSRSLAAAGSNNLDSVALGWNSRLSRQSTLSLTVRHAAYDSDTEPYTENAVTAAFSTRF</sequence>
<accession>A0A437JZJ7</accession>
<evidence type="ECO:0000313" key="2">
    <source>
        <dbReference type="Proteomes" id="UP000288178"/>
    </source>
</evidence>
<gene>
    <name evidence="1" type="ORF">ENE75_00625</name>
</gene>
<proteinExistence type="predicted"/>
<dbReference type="AlphaFoldDB" id="A0A437JZJ7"/>
<organism evidence="1 2">
    <name type="scientific">Rubrivivax albus</name>
    <dbReference type="NCBI Taxonomy" id="2499835"/>
    <lineage>
        <taxon>Bacteria</taxon>
        <taxon>Pseudomonadati</taxon>
        <taxon>Pseudomonadota</taxon>
        <taxon>Betaproteobacteria</taxon>
        <taxon>Burkholderiales</taxon>
        <taxon>Sphaerotilaceae</taxon>
        <taxon>Rubrivivax</taxon>
    </lineage>
</organism>
<dbReference type="InterPro" id="IPR017467">
    <property type="entry name" value="CHP03016_PEP-CTERM"/>
</dbReference>
<dbReference type="Proteomes" id="UP000288178">
    <property type="component" value="Unassembled WGS sequence"/>
</dbReference>
<keyword evidence="2" id="KW-1185">Reference proteome</keyword>